<reference evidence="2" key="1">
    <citation type="journal article" date="2017" name="Nat. Ecol. Evol.">
        <title>Genome expansion and lineage-specific genetic innovations in the forest pathogenic fungi Armillaria.</title>
        <authorList>
            <person name="Sipos G."/>
            <person name="Prasanna A.N."/>
            <person name="Walter M.C."/>
            <person name="O'Connor E."/>
            <person name="Balint B."/>
            <person name="Krizsan K."/>
            <person name="Kiss B."/>
            <person name="Hess J."/>
            <person name="Varga T."/>
            <person name="Slot J."/>
            <person name="Riley R."/>
            <person name="Boka B."/>
            <person name="Rigling D."/>
            <person name="Barry K."/>
            <person name="Lee J."/>
            <person name="Mihaltcheva S."/>
            <person name="LaButti K."/>
            <person name="Lipzen A."/>
            <person name="Waldron R."/>
            <person name="Moloney N.M."/>
            <person name="Sperisen C."/>
            <person name="Kredics L."/>
            <person name="Vagvoelgyi C."/>
            <person name="Patrignani A."/>
            <person name="Fitzpatrick D."/>
            <person name="Nagy I."/>
            <person name="Doyle S."/>
            <person name="Anderson J.B."/>
            <person name="Grigoriev I.V."/>
            <person name="Gueldener U."/>
            <person name="Muensterkoetter M."/>
            <person name="Nagy L.G."/>
        </authorList>
    </citation>
    <scope>NUCLEOTIDE SEQUENCE [LARGE SCALE GENOMIC DNA]</scope>
    <source>
        <strain evidence="2">Ar21-2</strain>
    </source>
</reference>
<keyword evidence="2" id="KW-1185">Reference proteome</keyword>
<organism evidence="1 2">
    <name type="scientific">Armillaria gallica</name>
    <name type="common">Bulbous honey fungus</name>
    <name type="synonym">Armillaria bulbosa</name>
    <dbReference type="NCBI Taxonomy" id="47427"/>
    <lineage>
        <taxon>Eukaryota</taxon>
        <taxon>Fungi</taxon>
        <taxon>Dikarya</taxon>
        <taxon>Basidiomycota</taxon>
        <taxon>Agaricomycotina</taxon>
        <taxon>Agaricomycetes</taxon>
        <taxon>Agaricomycetidae</taxon>
        <taxon>Agaricales</taxon>
        <taxon>Marasmiineae</taxon>
        <taxon>Physalacriaceae</taxon>
        <taxon>Armillaria</taxon>
    </lineage>
</organism>
<dbReference type="InParanoid" id="A0A2H3CD72"/>
<dbReference type="EMBL" id="KZ293736">
    <property type="protein sequence ID" value="PBK81021.1"/>
    <property type="molecule type" value="Genomic_DNA"/>
</dbReference>
<gene>
    <name evidence="1" type="ORF">ARMGADRAFT_1039610</name>
</gene>
<dbReference type="Proteomes" id="UP000217790">
    <property type="component" value="Unassembled WGS sequence"/>
</dbReference>
<proteinExistence type="predicted"/>
<protein>
    <submittedName>
        <fullName evidence="1">Uncharacterized protein</fullName>
    </submittedName>
</protein>
<sequence length="167" mass="19099">MDAEYFCSRGEWSWTSAPNPRPSFARRNIMRIPSAEESGRLGERSDGRDILCNKNRISARDKSRVANLFQQDIIFYPITDNLDLLHNSIKKVQGYRLPDNTAATNISYLVQQTIKQKLGYGETANHGMLKVQVPISEILFVFILDLTSSWRFPLVSLHRVLVSSVRL</sequence>
<accession>A0A2H3CD72</accession>
<evidence type="ECO:0000313" key="2">
    <source>
        <dbReference type="Proteomes" id="UP000217790"/>
    </source>
</evidence>
<evidence type="ECO:0000313" key="1">
    <source>
        <dbReference type="EMBL" id="PBK81021.1"/>
    </source>
</evidence>
<name>A0A2H3CD72_ARMGA</name>
<dbReference type="AlphaFoldDB" id="A0A2H3CD72"/>